<gene>
    <name evidence="3" type="primary">etfB_1</name>
    <name evidence="3" type="ORF">DSCA_15020</name>
</gene>
<keyword evidence="4" id="KW-1185">Reference proteome</keyword>
<dbReference type="PANTHER" id="PTHR21294">
    <property type="entry name" value="ELECTRON TRANSFER FLAVOPROTEIN BETA-SUBUNIT"/>
    <property type="match status" value="1"/>
</dbReference>
<dbReference type="PANTHER" id="PTHR21294:SF17">
    <property type="entry name" value="PROTEIN FIXA"/>
    <property type="match status" value="1"/>
</dbReference>
<dbReference type="Gene3D" id="3.40.50.620">
    <property type="entry name" value="HUPs"/>
    <property type="match status" value="1"/>
</dbReference>
<name>A0A5K7YDK6_9BACT</name>
<dbReference type="AlphaFoldDB" id="A0A5K7YDK6"/>
<dbReference type="InterPro" id="IPR012255">
    <property type="entry name" value="ETF_b"/>
</dbReference>
<sequence length="256" mass="26744">MHIIVSIKSVVTEAPRGEIVRTADKSVLNPFDRPALEVALQLKETHGGSVTALSMGPPTAEASLREALAAGADRAVLLCDPALAGSDTLATATALSAGAQYLSPFDLMLFGTRTADSDTGQVGPQTAVLLGLPMVTGTTRIDGPPDRLIVERKVDGFEERYEVATPATLTIHPSAAVPRDPSLGGLASAFDDMPVETISIAQMGLDPSLVGDAGSPTRVLSIKPVKRKRTCQWIEGTPVMQADALVRQLVDKGLIG</sequence>
<protein>
    <submittedName>
        <fullName evidence="3">Electron transfer flavoprotein subunit beta</fullName>
    </submittedName>
</protein>
<proteinExistence type="predicted"/>
<dbReference type="PIRSF" id="PIRSF000090">
    <property type="entry name" value="Beta-ETF"/>
    <property type="match status" value="1"/>
</dbReference>
<evidence type="ECO:0000256" key="1">
    <source>
        <dbReference type="ARBA" id="ARBA00022982"/>
    </source>
</evidence>
<dbReference type="CDD" id="cd01714">
    <property type="entry name" value="ETF_beta"/>
    <property type="match status" value="1"/>
</dbReference>
<dbReference type="RefSeq" id="WP_231716412.1">
    <property type="nucleotide sequence ID" value="NZ_AP021874.1"/>
</dbReference>
<dbReference type="GO" id="GO:0009055">
    <property type="term" value="F:electron transfer activity"/>
    <property type="evidence" value="ECO:0007669"/>
    <property type="project" value="InterPro"/>
</dbReference>
<dbReference type="InterPro" id="IPR014729">
    <property type="entry name" value="Rossmann-like_a/b/a_fold"/>
</dbReference>
<evidence type="ECO:0000259" key="2">
    <source>
        <dbReference type="SMART" id="SM00893"/>
    </source>
</evidence>
<dbReference type="KEGG" id="dalk:DSCA_15020"/>
<feature type="domain" description="Electron transfer flavoprotein alpha/beta-subunit N-terminal" evidence="2">
    <location>
        <begin position="16"/>
        <end position="207"/>
    </location>
</feature>
<dbReference type="InterPro" id="IPR014730">
    <property type="entry name" value="ETF_a/b_N"/>
</dbReference>
<evidence type="ECO:0000313" key="4">
    <source>
        <dbReference type="Proteomes" id="UP000427906"/>
    </source>
</evidence>
<dbReference type="InterPro" id="IPR033948">
    <property type="entry name" value="ETF_beta_N"/>
</dbReference>
<dbReference type="SUPFAM" id="SSF52402">
    <property type="entry name" value="Adenine nucleotide alpha hydrolases-like"/>
    <property type="match status" value="1"/>
</dbReference>
<evidence type="ECO:0000313" key="3">
    <source>
        <dbReference type="EMBL" id="BBO67572.1"/>
    </source>
</evidence>
<keyword evidence="1" id="KW-0249">Electron transport</keyword>
<dbReference type="Pfam" id="PF01012">
    <property type="entry name" value="ETF"/>
    <property type="match status" value="1"/>
</dbReference>
<accession>A0A5K7YDK6</accession>
<dbReference type="Proteomes" id="UP000427906">
    <property type="component" value="Chromosome"/>
</dbReference>
<keyword evidence="1" id="KW-0813">Transport</keyword>
<dbReference type="EMBL" id="AP021874">
    <property type="protein sequence ID" value="BBO67572.1"/>
    <property type="molecule type" value="Genomic_DNA"/>
</dbReference>
<reference evidence="3 4" key="1">
    <citation type="submission" date="2019-11" db="EMBL/GenBank/DDBJ databases">
        <title>Comparative genomics of hydrocarbon-degrading Desulfosarcina strains.</title>
        <authorList>
            <person name="Watanabe M."/>
            <person name="Kojima H."/>
            <person name="Fukui M."/>
        </authorList>
    </citation>
    <scope>NUCLEOTIDE SEQUENCE [LARGE SCALE GENOMIC DNA]</scope>
    <source>
        <strain evidence="3 4">PL12</strain>
    </source>
</reference>
<organism evidence="3 4">
    <name type="scientific">Desulfosarcina alkanivorans</name>
    <dbReference type="NCBI Taxonomy" id="571177"/>
    <lineage>
        <taxon>Bacteria</taxon>
        <taxon>Pseudomonadati</taxon>
        <taxon>Thermodesulfobacteriota</taxon>
        <taxon>Desulfobacteria</taxon>
        <taxon>Desulfobacterales</taxon>
        <taxon>Desulfosarcinaceae</taxon>
        <taxon>Desulfosarcina</taxon>
    </lineage>
</organism>
<dbReference type="SMART" id="SM00893">
    <property type="entry name" value="ETF"/>
    <property type="match status" value="1"/>
</dbReference>